<evidence type="ECO:0000259" key="3">
    <source>
        <dbReference type="Pfam" id="PF19403"/>
    </source>
</evidence>
<dbReference type="InterPro" id="IPR013783">
    <property type="entry name" value="Ig-like_fold"/>
</dbReference>
<organism evidence="5 6">
    <name type="scientific">Candidatus Colwellbacteria bacterium RIFCSPLOWO2_12_FULL_46_17</name>
    <dbReference type="NCBI Taxonomy" id="1797695"/>
    <lineage>
        <taxon>Bacteria</taxon>
        <taxon>Candidatus Colwelliibacteriota</taxon>
    </lineage>
</organism>
<feature type="domain" description="SpaA-like prealbumin fold" evidence="3">
    <location>
        <begin position="249"/>
        <end position="327"/>
    </location>
</feature>
<feature type="region of interest" description="Disordered" evidence="1">
    <location>
        <begin position="524"/>
        <end position="547"/>
    </location>
</feature>
<sequence length="592" mass="62500">MLVVTAIMLGFSVISMSISGVFAANSGAIWTTNGDCGGEARDVNQYQIGDVVYINGSGFDPQDNPYDWSIEGKPGGASADPGIVVASGSASVAGDVSFCFEAYTVQADDDGEYGVDFGGKGDNYRVEGITEPTTGTIVIQKNAVPDDAQNFSFTGELGVFDLDDDQDGTLLNSQSFTDLTADTYSITESATAGWTLSGVACTGETDSTWQTTQGGVDVTLVAGETVTCTFTNTQDVVDPGEGTIVIVKNAGNDTETEFSFTTDTTLGNFSLFGSDSNQTLEVPGTYSVSENVTTGWTPDSVVCVSSIQDEETSDSIELDESETVTCTFTNSQDRYSVRGTKYEWPTEDGLPGWTIFIDENANGLLDEGEDSTVTDQSGNYSFEVLFGEYSICEVQQQGYTQIVPADNGCHTVDFGDDESGVRNFHNDRSETPDRDVTRIIVRKVTNVETSDLFTFLADWTENFTLTGNSEEAFNLDPGTYSITEVDLPGGWLHESTVCTSDLGGQEPNDEIGLSEGETVTCVFTNDKPSDGGGGGGGGGGSRNPEPEVLGEQTEILPAAAPNTGVGAGGLDLMGSLSTLIGLVGLSFVNRKK</sequence>
<accession>A0A1G1ZBR2</accession>
<name>A0A1G1ZBR2_9BACT</name>
<dbReference type="Proteomes" id="UP000177801">
    <property type="component" value="Unassembled WGS sequence"/>
</dbReference>
<gene>
    <name evidence="5" type="ORF">A3G58_00470</name>
</gene>
<evidence type="ECO:0000256" key="2">
    <source>
        <dbReference type="SAM" id="SignalP"/>
    </source>
</evidence>
<keyword evidence="2" id="KW-0732">Signal</keyword>
<comment type="caution">
    <text evidence="5">The sequence shown here is derived from an EMBL/GenBank/DDBJ whole genome shotgun (WGS) entry which is preliminary data.</text>
</comment>
<evidence type="ECO:0000259" key="4">
    <source>
        <dbReference type="Pfam" id="PF24514"/>
    </source>
</evidence>
<dbReference type="AlphaFoldDB" id="A0A1G1ZBR2"/>
<feature type="compositionally biased region" description="Gly residues" evidence="1">
    <location>
        <begin position="530"/>
        <end position="541"/>
    </location>
</feature>
<reference evidence="5 6" key="1">
    <citation type="journal article" date="2016" name="Nat. Commun.">
        <title>Thousands of microbial genomes shed light on interconnected biogeochemical processes in an aquifer system.</title>
        <authorList>
            <person name="Anantharaman K."/>
            <person name="Brown C.T."/>
            <person name="Hug L.A."/>
            <person name="Sharon I."/>
            <person name="Castelle C.J."/>
            <person name="Probst A.J."/>
            <person name="Thomas B.C."/>
            <person name="Singh A."/>
            <person name="Wilkins M.J."/>
            <person name="Karaoz U."/>
            <person name="Brodie E.L."/>
            <person name="Williams K.H."/>
            <person name="Hubbard S.S."/>
            <person name="Banfield J.F."/>
        </authorList>
    </citation>
    <scope>NUCLEOTIDE SEQUENCE [LARGE SCALE GENOMIC DNA]</scope>
</reference>
<dbReference type="EMBL" id="MHJD01000030">
    <property type="protein sequence ID" value="OGY62091.1"/>
    <property type="molecule type" value="Genomic_DNA"/>
</dbReference>
<protein>
    <recommendedName>
        <fullName evidence="7">SD-repeat containing protein B domain-containing protein</fullName>
    </recommendedName>
</protein>
<dbReference type="Pfam" id="PF19403">
    <property type="entry name" value="SpaA_2"/>
    <property type="match status" value="1"/>
</dbReference>
<evidence type="ECO:0000256" key="1">
    <source>
        <dbReference type="SAM" id="MobiDB-lite"/>
    </source>
</evidence>
<evidence type="ECO:0000313" key="5">
    <source>
        <dbReference type="EMBL" id="OGY62091.1"/>
    </source>
</evidence>
<dbReference type="InterPro" id="IPR055371">
    <property type="entry name" value="SpaA_PFL_dom_4"/>
</dbReference>
<dbReference type="Gene3D" id="2.60.40.10">
    <property type="entry name" value="Immunoglobulins"/>
    <property type="match status" value="1"/>
</dbReference>
<feature type="domain" description="SpaA-like prealbumin fold" evidence="4">
    <location>
        <begin position="137"/>
        <end position="234"/>
    </location>
</feature>
<feature type="chain" id="PRO_5009581782" description="SD-repeat containing protein B domain-containing protein" evidence="2">
    <location>
        <begin position="24"/>
        <end position="592"/>
    </location>
</feature>
<dbReference type="Pfam" id="PF24514">
    <property type="entry name" value="SpaA_4"/>
    <property type="match status" value="1"/>
</dbReference>
<evidence type="ECO:0000313" key="6">
    <source>
        <dbReference type="Proteomes" id="UP000177801"/>
    </source>
</evidence>
<evidence type="ECO:0008006" key="7">
    <source>
        <dbReference type="Google" id="ProtNLM"/>
    </source>
</evidence>
<proteinExistence type="predicted"/>
<dbReference type="InterPro" id="IPR045826">
    <property type="entry name" value="SpaA_PFL_dom_2"/>
</dbReference>
<feature type="signal peptide" evidence="2">
    <location>
        <begin position="1"/>
        <end position="23"/>
    </location>
</feature>